<dbReference type="CDD" id="cd13868">
    <property type="entry name" value="CuRO_2_CotA_like"/>
    <property type="match status" value="1"/>
</dbReference>
<dbReference type="AlphaFoldDB" id="A0A3L7JVC4"/>
<dbReference type="OrthoDB" id="9757546at2"/>
<evidence type="ECO:0000259" key="3">
    <source>
        <dbReference type="Pfam" id="PF07731"/>
    </source>
</evidence>
<dbReference type="SUPFAM" id="SSF49503">
    <property type="entry name" value="Cupredoxins"/>
    <property type="match status" value="3"/>
</dbReference>
<feature type="domain" description="Plastocyanin-like" evidence="3">
    <location>
        <begin position="390"/>
        <end position="511"/>
    </location>
</feature>
<dbReference type="Gene3D" id="2.60.40.420">
    <property type="entry name" value="Cupredoxins - blue copper proteins"/>
    <property type="match status" value="3"/>
</dbReference>
<dbReference type="PANTHER" id="PTHR48267:SF1">
    <property type="entry name" value="BILIRUBIN OXIDASE"/>
    <property type="match status" value="1"/>
</dbReference>
<accession>A0A3L7JVC4</accession>
<dbReference type="RefSeq" id="WP_121681585.1">
    <property type="nucleotide sequence ID" value="NZ_RCVZ01000011.1"/>
</dbReference>
<dbReference type="Proteomes" id="UP000276770">
    <property type="component" value="Unassembled WGS sequence"/>
</dbReference>
<keyword evidence="6" id="KW-1185">Reference proteome</keyword>
<sequence length="516" mass="59421">MKLTKFMDPLPLLPVMKPAGRTGDGTYYEVRMTQFKQSLHSELQESLVWGYEGFFPGPTFEVQRGERILVKWMNQLPDQHLFPIDHTVHGAERDKPDVRTVVHVHGGRTKPGSDGYPEAWFTNGYKEKGKDFSSEIYEYDNAQRACTLWYHDHALGITRLNVYAGLAGMYIIRDTYESSLNLPAGDYEIPLLIQDKSFNPDGSLFYPDQPRTPVPGVQPSISPEFLGDAITVNGKVWPFLEVEPRKYRFRILNASNSRFFGLKLSNGQNFYQIGTDGGLLEKPIILNQFIISPAERADVIIDFTNQNGQSIILLNDAPTPFPNGEKSDPETTGIVMKFLVSKELKQIDTSVIPAYLKKYRRINVQKTERQRFLTLDEEKDQYGRPIHTLDKKKWDAPISENPRLGATEVWHFINLTNNSHPMHLHLIHFQLLGRRPFDVKEYKNNGKLIFTGAYEPPLPYENGWKDVIQTPPDMVTSIIAKFKPYTGQYVWHCHILEHEDYEMMRPYIVLPRPSPY</sequence>
<feature type="domain" description="Plastocyanin-like" evidence="2">
    <location>
        <begin position="227"/>
        <end position="314"/>
    </location>
</feature>
<evidence type="ECO:0000256" key="1">
    <source>
        <dbReference type="ARBA" id="ARBA00010609"/>
    </source>
</evidence>
<dbReference type="Pfam" id="PF07731">
    <property type="entry name" value="Cu-oxidase_2"/>
    <property type="match status" value="1"/>
</dbReference>
<reference evidence="5 6" key="1">
    <citation type="submission" date="2018-10" db="EMBL/GenBank/DDBJ databases">
        <title>Falsibacillus sp. genome draft.</title>
        <authorList>
            <person name="Shi S."/>
        </authorList>
    </citation>
    <scope>NUCLEOTIDE SEQUENCE [LARGE SCALE GENOMIC DNA]</scope>
    <source>
        <strain evidence="5 6">GY 10110</strain>
    </source>
</reference>
<evidence type="ECO:0000313" key="5">
    <source>
        <dbReference type="EMBL" id="RLQ94069.1"/>
    </source>
</evidence>
<dbReference type="CDD" id="cd13891">
    <property type="entry name" value="CuRO_3_CotA_like"/>
    <property type="match status" value="1"/>
</dbReference>
<organism evidence="5 6">
    <name type="scientific">Falsibacillus albus</name>
    <dbReference type="NCBI Taxonomy" id="2478915"/>
    <lineage>
        <taxon>Bacteria</taxon>
        <taxon>Bacillati</taxon>
        <taxon>Bacillota</taxon>
        <taxon>Bacilli</taxon>
        <taxon>Bacillales</taxon>
        <taxon>Bacillaceae</taxon>
        <taxon>Falsibacillus</taxon>
    </lineage>
</organism>
<gene>
    <name evidence="5" type="ORF">D9X91_15680</name>
</gene>
<evidence type="ECO:0000259" key="4">
    <source>
        <dbReference type="Pfam" id="PF07732"/>
    </source>
</evidence>
<comment type="similarity">
    <text evidence="1">Belongs to the multicopper oxidase family.</text>
</comment>
<dbReference type="Pfam" id="PF00394">
    <property type="entry name" value="Cu-oxidase"/>
    <property type="match status" value="1"/>
</dbReference>
<proteinExistence type="inferred from homology"/>
<dbReference type="InterPro" id="IPR011707">
    <property type="entry name" value="Cu-oxidase-like_N"/>
</dbReference>
<protein>
    <submittedName>
        <fullName evidence="5">Multicopper oxidase family protein</fullName>
    </submittedName>
</protein>
<dbReference type="InterPro" id="IPR001117">
    <property type="entry name" value="Cu-oxidase_2nd"/>
</dbReference>
<dbReference type="InterPro" id="IPR045087">
    <property type="entry name" value="Cu-oxidase_fam"/>
</dbReference>
<dbReference type="Pfam" id="PF07732">
    <property type="entry name" value="Cu-oxidase_3"/>
    <property type="match status" value="2"/>
</dbReference>
<dbReference type="GO" id="GO:0016491">
    <property type="term" value="F:oxidoreductase activity"/>
    <property type="evidence" value="ECO:0007669"/>
    <property type="project" value="InterPro"/>
</dbReference>
<comment type="caution">
    <text evidence="5">The sequence shown here is derived from an EMBL/GenBank/DDBJ whole genome shotgun (WGS) entry which is preliminary data.</text>
</comment>
<dbReference type="CDD" id="cd13844">
    <property type="entry name" value="CuRO_1_BOD_CotA_like"/>
    <property type="match status" value="1"/>
</dbReference>
<feature type="domain" description="Plastocyanin-like" evidence="4">
    <location>
        <begin position="99"/>
        <end position="175"/>
    </location>
</feature>
<dbReference type="GO" id="GO:0005507">
    <property type="term" value="F:copper ion binding"/>
    <property type="evidence" value="ECO:0007669"/>
    <property type="project" value="InterPro"/>
</dbReference>
<dbReference type="PANTHER" id="PTHR48267">
    <property type="entry name" value="CUPREDOXIN SUPERFAMILY PROTEIN"/>
    <property type="match status" value="1"/>
</dbReference>
<dbReference type="InterPro" id="IPR011706">
    <property type="entry name" value="Cu-oxidase_C"/>
</dbReference>
<name>A0A3L7JVC4_9BACI</name>
<evidence type="ECO:0000313" key="6">
    <source>
        <dbReference type="Proteomes" id="UP000276770"/>
    </source>
</evidence>
<dbReference type="InterPro" id="IPR008972">
    <property type="entry name" value="Cupredoxin"/>
</dbReference>
<evidence type="ECO:0000259" key="2">
    <source>
        <dbReference type="Pfam" id="PF00394"/>
    </source>
</evidence>
<feature type="domain" description="Plastocyanin-like" evidence="4">
    <location>
        <begin position="45"/>
        <end position="81"/>
    </location>
</feature>
<dbReference type="EMBL" id="RCVZ01000011">
    <property type="protein sequence ID" value="RLQ94069.1"/>
    <property type="molecule type" value="Genomic_DNA"/>
</dbReference>